<dbReference type="EMBL" id="SMFP01000007">
    <property type="protein sequence ID" value="TDE37566.1"/>
    <property type="molecule type" value="Genomic_DNA"/>
</dbReference>
<sequence>MPPSPPLASTPADRLRIKRIYEDAHPSDGKRILIDRIWPRGMSKDRARLQGWEKDIAPSDDLRHWFHANPDRWGAFSARYRNELASNDDLLRRLVEYAKDSTVTLLYASKDEAHNNAVVLRDYLRHRIAREGGGESGSTVSGLTAPTEGAQFAGCKGGCHE</sequence>
<proteinExistence type="predicted"/>
<reference evidence="1 2" key="1">
    <citation type="submission" date="2019-03" db="EMBL/GenBank/DDBJ databases">
        <authorList>
            <person name="Zhang S."/>
        </authorList>
    </citation>
    <scope>NUCLEOTIDE SEQUENCE [LARGE SCALE GENOMIC DNA]</scope>
    <source>
        <strain evidence="1 2">S4J41</strain>
    </source>
</reference>
<evidence type="ECO:0000313" key="1">
    <source>
        <dbReference type="EMBL" id="TDE37566.1"/>
    </source>
</evidence>
<dbReference type="InterPro" id="IPR052552">
    <property type="entry name" value="YeaO-like"/>
</dbReference>
<dbReference type="RefSeq" id="WP_132829769.1">
    <property type="nucleotide sequence ID" value="NZ_SMFP01000007.1"/>
</dbReference>
<dbReference type="Pfam" id="PF22752">
    <property type="entry name" value="DUF488-N3i"/>
    <property type="match status" value="1"/>
</dbReference>
<dbReference type="OrthoDB" id="9790745at2"/>
<gene>
    <name evidence="1" type="ORF">E1B25_12675</name>
</gene>
<dbReference type="PANTHER" id="PTHR36849:SF1">
    <property type="entry name" value="CYTOPLASMIC PROTEIN"/>
    <property type="match status" value="1"/>
</dbReference>
<dbReference type="PANTHER" id="PTHR36849">
    <property type="entry name" value="CYTOPLASMIC PROTEIN-RELATED"/>
    <property type="match status" value="1"/>
</dbReference>
<name>A0A4V2Z7S7_9RHOB</name>
<dbReference type="Proteomes" id="UP000294662">
    <property type="component" value="Unassembled WGS sequence"/>
</dbReference>
<keyword evidence="2" id="KW-1185">Reference proteome</keyword>
<accession>A0A4V2Z7S7</accession>
<evidence type="ECO:0000313" key="2">
    <source>
        <dbReference type="Proteomes" id="UP000294662"/>
    </source>
</evidence>
<comment type="caution">
    <text evidence="1">The sequence shown here is derived from an EMBL/GenBank/DDBJ whole genome shotgun (WGS) entry which is preliminary data.</text>
</comment>
<dbReference type="AlphaFoldDB" id="A0A4V2Z7S7"/>
<protein>
    <submittedName>
        <fullName evidence="1">DUF488 domain-containing protein</fullName>
    </submittedName>
</protein>
<organism evidence="1 2">
    <name type="scientific">Antarcticimicrobium sediminis</name>
    <dbReference type="NCBI Taxonomy" id="2546227"/>
    <lineage>
        <taxon>Bacteria</taxon>
        <taxon>Pseudomonadati</taxon>
        <taxon>Pseudomonadota</taxon>
        <taxon>Alphaproteobacteria</taxon>
        <taxon>Rhodobacterales</taxon>
        <taxon>Paracoccaceae</taxon>
        <taxon>Antarcticimicrobium</taxon>
    </lineage>
</organism>